<gene>
    <name evidence="3" type="ORF">DQX05_24295</name>
</gene>
<dbReference type="InterPro" id="IPR018708">
    <property type="entry name" value="DUF2225"/>
</dbReference>
<dbReference type="EMBL" id="QYZD01000032">
    <property type="protein sequence ID" value="RJG20682.1"/>
    <property type="molecule type" value="Genomic_DNA"/>
</dbReference>
<keyword evidence="1" id="KW-0802">TPR repeat</keyword>
<feature type="coiled-coil region" evidence="2">
    <location>
        <begin position="208"/>
        <end position="235"/>
    </location>
</feature>
<dbReference type="InterPro" id="IPR019734">
    <property type="entry name" value="TPR_rpt"/>
</dbReference>
<dbReference type="OrthoDB" id="9780343at2"/>
<feature type="repeat" description="TPR" evidence="1">
    <location>
        <begin position="170"/>
        <end position="203"/>
    </location>
</feature>
<evidence type="ECO:0000313" key="3">
    <source>
        <dbReference type="EMBL" id="RJG20682.1"/>
    </source>
</evidence>
<proteinExistence type="predicted"/>
<evidence type="ECO:0000313" key="4">
    <source>
        <dbReference type="Proteomes" id="UP000266177"/>
    </source>
</evidence>
<dbReference type="Gene3D" id="1.25.40.10">
    <property type="entry name" value="Tetratricopeptide repeat domain"/>
    <property type="match status" value="1"/>
</dbReference>
<dbReference type="Proteomes" id="UP000266177">
    <property type="component" value="Unassembled WGS sequence"/>
</dbReference>
<sequence>MVEIEPLFTSRIECPYCSESYEISRVRSRFKKTSQTDSDFCPHYAEDRLNPDYYVVRVCPNCGCASTENSIKNWSHAQRQAFRERVASQWTQKEYGGERTWDQAMETYQLALLTAQTIGEHKRVVAGLLHHIAWLFRYRGMEAEEQRYLRFALEAYISVYEYEWQDQNDARLMYMIGELHRRLGEYNEAGKYFTRIIQDKRIMDAAMIRAARQQWQQMREEMQEAADEKEHLENTPI</sequence>
<dbReference type="RefSeq" id="WP_119795942.1">
    <property type="nucleotide sequence ID" value="NZ_QYZD01000032.1"/>
</dbReference>
<organism evidence="3 4">
    <name type="scientific">Paenibacillus thiaminolyticus</name>
    <name type="common">Bacillus thiaminolyticus</name>
    <dbReference type="NCBI Taxonomy" id="49283"/>
    <lineage>
        <taxon>Bacteria</taxon>
        <taxon>Bacillati</taxon>
        <taxon>Bacillota</taxon>
        <taxon>Bacilli</taxon>
        <taxon>Bacillales</taxon>
        <taxon>Paenibacillaceae</taxon>
        <taxon>Paenibacillus</taxon>
    </lineage>
</organism>
<reference evidence="3 4" key="1">
    <citation type="submission" date="2018-09" db="EMBL/GenBank/DDBJ databases">
        <title>Paenibacillus SK2017-BO5.</title>
        <authorList>
            <person name="Piskunova J.V."/>
            <person name="Dubiley S.A."/>
            <person name="Severinov K.V."/>
        </authorList>
    </citation>
    <scope>NUCLEOTIDE SEQUENCE [LARGE SCALE GENOMIC DNA]</scope>
    <source>
        <strain evidence="3 4">BO5</strain>
    </source>
</reference>
<protein>
    <submittedName>
        <fullName evidence="3">DUF2225 domain-containing protein</fullName>
    </submittedName>
</protein>
<comment type="caution">
    <text evidence="3">The sequence shown here is derived from an EMBL/GenBank/DDBJ whole genome shotgun (WGS) entry which is preliminary data.</text>
</comment>
<name>A0A3A3GDQ3_PANTH</name>
<dbReference type="PROSITE" id="PS50005">
    <property type="entry name" value="TPR"/>
    <property type="match status" value="1"/>
</dbReference>
<dbReference type="AlphaFoldDB" id="A0A3A3GDQ3"/>
<accession>A0A3A3GDQ3</accession>
<evidence type="ECO:0000256" key="2">
    <source>
        <dbReference type="SAM" id="Coils"/>
    </source>
</evidence>
<dbReference type="InterPro" id="IPR011990">
    <property type="entry name" value="TPR-like_helical_dom_sf"/>
</dbReference>
<keyword evidence="2" id="KW-0175">Coiled coil</keyword>
<dbReference type="SUPFAM" id="SSF48452">
    <property type="entry name" value="TPR-like"/>
    <property type="match status" value="1"/>
</dbReference>
<evidence type="ECO:0000256" key="1">
    <source>
        <dbReference type="PROSITE-ProRule" id="PRU00339"/>
    </source>
</evidence>
<dbReference type="Pfam" id="PF09986">
    <property type="entry name" value="DUF2225"/>
    <property type="match status" value="1"/>
</dbReference>